<dbReference type="InterPro" id="IPR001179">
    <property type="entry name" value="PPIase_FKBP_dom"/>
</dbReference>
<evidence type="ECO:0000256" key="9">
    <source>
        <dbReference type="PROSITE-ProRule" id="PRU00277"/>
    </source>
</evidence>
<dbReference type="EMBL" id="CP025704">
    <property type="protein sequence ID" value="AUN99031.1"/>
    <property type="molecule type" value="Genomic_DNA"/>
</dbReference>
<organism evidence="11 12">
    <name type="scientific">Bacteriovorax stolpii</name>
    <name type="common">Bdellovibrio stolpii</name>
    <dbReference type="NCBI Taxonomy" id="960"/>
    <lineage>
        <taxon>Bacteria</taxon>
        <taxon>Pseudomonadati</taxon>
        <taxon>Bdellovibrionota</taxon>
        <taxon>Bacteriovoracia</taxon>
        <taxon>Bacteriovoracales</taxon>
        <taxon>Bacteriovoracaceae</taxon>
        <taxon>Bacteriovorax</taxon>
    </lineage>
</organism>
<dbReference type="KEGG" id="bsto:C0V70_13150"/>
<dbReference type="AlphaFoldDB" id="A0A2K9NU34"/>
<comment type="catalytic activity">
    <reaction evidence="1 9 10">
        <text>[protein]-peptidylproline (omega=180) = [protein]-peptidylproline (omega=0)</text>
        <dbReference type="Rhea" id="RHEA:16237"/>
        <dbReference type="Rhea" id="RHEA-COMP:10747"/>
        <dbReference type="Rhea" id="RHEA-COMP:10748"/>
        <dbReference type="ChEBI" id="CHEBI:83833"/>
        <dbReference type="ChEBI" id="CHEBI:83834"/>
        <dbReference type="EC" id="5.2.1.8"/>
    </reaction>
</comment>
<evidence type="ECO:0000313" key="11">
    <source>
        <dbReference type="EMBL" id="AUN99031.1"/>
    </source>
</evidence>
<dbReference type="RefSeq" id="WP_102244322.1">
    <property type="nucleotide sequence ID" value="NZ_CP025704.1"/>
</dbReference>
<dbReference type="GO" id="GO:0005737">
    <property type="term" value="C:cytoplasm"/>
    <property type="evidence" value="ECO:0007669"/>
    <property type="project" value="UniProtKB-SubCell"/>
</dbReference>
<dbReference type="PANTHER" id="PTHR47861:SF3">
    <property type="entry name" value="FKBP-TYPE PEPTIDYL-PROLYL CIS-TRANS ISOMERASE SLYD"/>
    <property type="match status" value="1"/>
</dbReference>
<name>A0A2K9NU34_BACTC</name>
<evidence type="ECO:0000256" key="10">
    <source>
        <dbReference type="RuleBase" id="RU003915"/>
    </source>
</evidence>
<dbReference type="InterPro" id="IPR046357">
    <property type="entry name" value="PPIase_dom_sf"/>
</dbReference>
<dbReference type="Proteomes" id="UP000235584">
    <property type="component" value="Chromosome"/>
</dbReference>
<comment type="function">
    <text evidence="8">Also involved in hydrogenase metallocenter assembly, probably by participating in the nickel insertion step. This function in hydrogenase biosynthesis requires chaperone activity and the presence of the metal-binding domain, but not PPIase activity.</text>
</comment>
<evidence type="ECO:0000256" key="4">
    <source>
        <dbReference type="ARBA" id="ARBA00022490"/>
    </source>
</evidence>
<protein>
    <recommendedName>
        <fullName evidence="10">Peptidyl-prolyl cis-trans isomerase</fullName>
        <ecNumber evidence="10">5.2.1.8</ecNumber>
    </recommendedName>
</protein>
<keyword evidence="6" id="KW-0143">Chaperone</keyword>
<proteinExistence type="inferred from homology"/>
<dbReference type="PROSITE" id="PS50059">
    <property type="entry name" value="FKBP_PPIASE"/>
    <property type="match status" value="1"/>
</dbReference>
<keyword evidence="7 9" id="KW-0413">Isomerase</keyword>
<evidence type="ECO:0000256" key="8">
    <source>
        <dbReference type="ARBA" id="ARBA00037071"/>
    </source>
</evidence>
<evidence type="ECO:0000256" key="2">
    <source>
        <dbReference type="ARBA" id="ARBA00004496"/>
    </source>
</evidence>
<evidence type="ECO:0000256" key="7">
    <source>
        <dbReference type="ARBA" id="ARBA00023235"/>
    </source>
</evidence>
<keyword evidence="5 9" id="KW-0697">Rotamase</keyword>
<evidence type="ECO:0000313" key="12">
    <source>
        <dbReference type="Proteomes" id="UP000235584"/>
    </source>
</evidence>
<evidence type="ECO:0000256" key="6">
    <source>
        <dbReference type="ARBA" id="ARBA00023186"/>
    </source>
</evidence>
<dbReference type="Pfam" id="PF00254">
    <property type="entry name" value="FKBP_C"/>
    <property type="match status" value="1"/>
</dbReference>
<evidence type="ECO:0000256" key="5">
    <source>
        <dbReference type="ARBA" id="ARBA00023110"/>
    </source>
</evidence>
<dbReference type="GO" id="GO:0003755">
    <property type="term" value="F:peptidyl-prolyl cis-trans isomerase activity"/>
    <property type="evidence" value="ECO:0007669"/>
    <property type="project" value="UniProtKB-UniRule"/>
</dbReference>
<dbReference type="OrthoDB" id="3173132at2"/>
<dbReference type="EC" id="5.2.1.8" evidence="10"/>
<keyword evidence="12" id="KW-1185">Reference proteome</keyword>
<keyword evidence="4" id="KW-0963">Cytoplasm</keyword>
<evidence type="ECO:0000256" key="1">
    <source>
        <dbReference type="ARBA" id="ARBA00000971"/>
    </source>
</evidence>
<dbReference type="SUPFAM" id="SSF54534">
    <property type="entry name" value="FKBP-like"/>
    <property type="match status" value="1"/>
</dbReference>
<dbReference type="PANTHER" id="PTHR47861">
    <property type="entry name" value="FKBP-TYPE PEPTIDYL-PROLYL CIS-TRANS ISOMERASE SLYD"/>
    <property type="match status" value="1"/>
</dbReference>
<evidence type="ECO:0000256" key="3">
    <source>
        <dbReference type="ARBA" id="ARBA00006577"/>
    </source>
</evidence>
<dbReference type="GO" id="GO:0042026">
    <property type="term" value="P:protein refolding"/>
    <property type="evidence" value="ECO:0007669"/>
    <property type="project" value="UniProtKB-ARBA"/>
</dbReference>
<dbReference type="Gene3D" id="3.10.50.40">
    <property type="match status" value="1"/>
</dbReference>
<comment type="subcellular location">
    <subcellularLocation>
        <location evidence="2">Cytoplasm</location>
    </subcellularLocation>
</comment>
<accession>A0A2K9NU34</accession>
<comment type="similarity">
    <text evidence="3 10">Belongs to the FKBP-type PPIase family.</text>
</comment>
<sequence length="160" mass="17233">MQVQKNKVVAIDYKLTDAKGAVIDSSANHGPLYYIQGIGNLIPGLEKELEGKNAGDNIKVTIAAKDGYGERNESLCQQVPRSQFEASEGLEVGMQFEVETEQGELIVSVTKIDGETVTVDGNHPLAGVELHFDVTIKEIRDASAEELAHGHVHGPGGHHH</sequence>
<reference evidence="11 12" key="1">
    <citation type="submission" date="2018-01" db="EMBL/GenBank/DDBJ databases">
        <title>Complete genome sequence of Bacteriovorax stolpii DSM12778.</title>
        <authorList>
            <person name="Tang B."/>
            <person name="Chang J."/>
        </authorList>
    </citation>
    <scope>NUCLEOTIDE SEQUENCE [LARGE SCALE GENOMIC DNA]</scope>
    <source>
        <strain evidence="11 12">DSM 12778</strain>
    </source>
</reference>
<gene>
    <name evidence="11" type="ORF">C0V70_13150</name>
</gene>